<dbReference type="AlphaFoldDB" id="A0A4Z2HYH7"/>
<comment type="caution">
    <text evidence="2">The sequence shown here is derived from an EMBL/GenBank/DDBJ whole genome shotgun (WGS) entry which is preliminary data.</text>
</comment>
<organism evidence="2 3">
    <name type="scientific">Liparis tanakae</name>
    <name type="common">Tanaka's snailfish</name>
    <dbReference type="NCBI Taxonomy" id="230148"/>
    <lineage>
        <taxon>Eukaryota</taxon>
        <taxon>Metazoa</taxon>
        <taxon>Chordata</taxon>
        <taxon>Craniata</taxon>
        <taxon>Vertebrata</taxon>
        <taxon>Euteleostomi</taxon>
        <taxon>Actinopterygii</taxon>
        <taxon>Neopterygii</taxon>
        <taxon>Teleostei</taxon>
        <taxon>Neoteleostei</taxon>
        <taxon>Acanthomorphata</taxon>
        <taxon>Eupercaria</taxon>
        <taxon>Perciformes</taxon>
        <taxon>Cottioidei</taxon>
        <taxon>Cottales</taxon>
        <taxon>Liparidae</taxon>
        <taxon>Liparis</taxon>
    </lineage>
</organism>
<proteinExistence type="predicted"/>
<accession>A0A4Z2HYH7</accession>
<feature type="region of interest" description="Disordered" evidence="1">
    <location>
        <begin position="26"/>
        <end position="59"/>
    </location>
</feature>
<gene>
    <name evidence="2" type="ORF">EYF80_019865</name>
</gene>
<keyword evidence="3" id="KW-1185">Reference proteome</keyword>
<evidence type="ECO:0000256" key="1">
    <source>
        <dbReference type="SAM" id="MobiDB-lite"/>
    </source>
</evidence>
<name>A0A4Z2HYH7_9TELE</name>
<dbReference type="EMBL" id="SRLO01000169">
    <property type="protein sequence ID" value="TNN69992.1"/>
    <property type="molecule type" value="Genomic_DNA"/>
</dbReference>
<sequence>MSLDVMLNLYYAYASCIVVWEKERAPRRERTDSKWKKTRSEITRDGHSLPSQGPLTEEPLRGGALEADVKLLLLPRMRE</sequence>
<feature type="compositionally biased region" description="Basic and acidic residues" evidence="1">
    <location>
        <begin position="26"/>
        <end position="47"/>
    </location>
</feature>
<dbReference type="Proteomes" id="UP000314294">
    <property type="component" value="Unassembled WGS sequence"/>
</dbReference>
<evidence type="ECO:0000313" key="2">
    <source>
        <dbReference type="EMBL" id="TNN69992.1"/>
    </source>
</evidence>
<protein>
    <submittedName>
        <fullName evidence="2">Uncharacterized protein</fullName>
    </submittedName>
</protein>
<reference evidence="2 3" key="1">
    <citation type="submission" date="2019-03" db="EMBL/GenBank/DDBJ databases">
        <title>First draft genome of Liparis tanakae, snailfish: a comprehensive survey of snailfish specific genes.</title>
        <authorList>
            <person name="Kim W."/>
            <person name="Song I."/>
            <person name="Jeong J.-H."/>
            <person name="Kim D."/>
            <person name="Kim S."/>
            <person name="Ryu S."/>
            <person name="Song J.Y."/>
            <person name="Lee S.K."/>
        </authorList>
    </citation>
    <scope>NUCLEOTIDE SEQUENCE [LARGE SCALE GENOMIC DNA]</scope>
    <source>
        <tissue evidence="2">Muscle</tissue>
    </source>
</reference>
<evidence type="ECO:0000313" key="3">
    <source>
        <dbReference type="Proteomes" id="UP000314294"/>
    </source>
</evidence>